<dbReference type="GO" id="GO:0006814">
    <property type="term" value="P:sodium ion transport"/>
    <property type="evidence" value="ECO:0007669"/>
    <property type="project" value="UniProtKB-UniRule"/>
</dbReference>
<dbReference type="SMART" id="SM00900">
    <property type="entry name" value="FMN_bind"/>
    <property type="match status" value="1"/>
</dbReference>
<evidence type="ECO:0000256" key="15">
    <source>
        <dbReference type="ARBA" id="ARBA00023201"/>
    </source>
</evidence>
<dbReference type="PANTHER" id="PTHR37838">
    <property type="entry name" value="NA(+)-TRANSLOCATING NADH-QUINONE REDUCTASE SUBUNIT C"/>
    <property type="match status" value="1"/>
</dbReference>
<name>A0A662ZFR0_9GAMM</name>
<evidence type="ECO:0000313" key="19">
    <source>
        <dbReference type="EMBL" id="SFP19676.1"/>
    </source>
</evidence>
<dbReference type="NCBIfam" id="TIGR01938">
    <property type="entry name" value="nqrC"/>
    <property type="match status" value="1"/>
</dbReference>
<evidence type="ECO:0000256" key="8">
    <source>
        <dbReference type="ARBA" id="ARBA00022967"/>
    </source>
</evidence>
<evidence type="ECO:0000256" key="12">
    <source>
        <dbReference type="ARBA" id="ARBA00023065"/>
    </source>
</evidence>
<evidence type="ECO:0000259" key="18">
    <source>
        <dbReference type="SMART" id="SM00900"/>
    </source>
</evidence>
<evidence type="ECO:0000256" key="11">
    <source>
        <dbReference type="ARBA" id="ARBA00023053"/>
    </source>
</evidence>
<evidence type="ECO:0000256" key="4">
    <source>
        <dbReference type="ARBA" id="ARBA00022553"/>
    </source>
</evidence>
<evidence type="ECO:0000256" key="5">
    <source>
        <dbReference type="ARBA" id="ARBA00022630"/>
    </source>
</evidence>
<keyword evidence="3" id="KW-0997">Cell inner membrane</keyword>
<dbReference type="InterPro" id="IPR010204">
    <property type="entry name" value="NqrC"/>
</dbReference>
<feature type="transmembrane region" description="Helical" evidence="16">
    <location>
        <begin position="12"/>
        <end position="32"/>
    </location>
</feature>
<dbReference type="GO" id="GO:0016655">
    <property type="term" value="F:oxidoreductase activity, acting on NAD(P)H, quinone or similar compound as acceptor"/>
    <property type="evidence" value="ECO:0007669"/>
    <property type="project" value="UniProtKB-UniRule"/>
</dbReference>
<comment type="similarity">
    <text evidence="16 17">Belongs to the NqrC family.</text>
</comment>
<dbReference type="GO" id="GO:0010181">
    <property type="term" value="F:FMN binding"/>
    <property type="evidence" value="ECO:0007669"/>
    <property type="project" value="UniProtKB-UniRule"/>
</dbReference>
<evidence type="ECO:0000256" key="6">
    <source>
        <dbReference type="ARBA" id="ARBA00022643"/>
    </source>
</evidence>
<keyword evidence="13 16" id="KW-0830">Ubiquinone</keyword>
<comment type="catalytic activity">
    <reaction evidence="16 17">
        <text>a ubiquinone + n Na(+)(in) + NADH + H(+) = a ubiquinol + n Na(+)(out) + NAD(+)</text>
        <dbReference type="Rhea" id="RHEA:47748"/>
        <dbReference type="Rhea" id="RHEA-COMP:9565"/>
        <dbReference type="Rhea" id="RHEA-COMP:9566"/>
        <dbReference type="ChEBI" id="CHEBI:15378"/>
        <dbReference type="ChEBI" id="CHEBI:16389"/>
        <dbReference type="ChEBI" id="CHEBI:17976"/>
        <dbReference type="ChEBI" id="CHEBI:29101"/>
        <dbReference type="ChEBI" id="CHEBI:57540"/>
        <dbReference type="ChEBI" id="CHEBI:57945"/>
        <dbReference type="EC" id="7.2.1.1"/>
    </reaction>
</comment>
<protein>
    <recommendedName>
        <fullName evidence="16 17">Na(+)-translocating NADH-quinone reductase subunit C</fullName>
        <shortName evidence="16 17">Na(+)-NQR subunit C</shortName>
        <shortName evidence="16 17">Na(+)-translocating NQR subunit C</shortName>
        <ecNumber evidence="16 17">7.2.1.1</ecNumber>
    </recommendedName>
    <alternativeName>
        <fullName evidence="16 17">NQR complex subunit C</fullName>
    </alternativeName>
    <alternativeName>
        <fullName evidence="16 17">NQR-1 subunit C</fullName>
    </alternativeName>
</protein>
<proteinExistence type="inferred from homology"/>
<sequence length="263" mass="28891">MANKDSTLRTFTVIGLLCFVCSVLVCLTVVVLKPLQEKEINVDRMKSVLEAAGIDYEGEDITTLFNDKVKARLLDLDRNVLLSDAEVEKVVGSSDAGAYNFVSEAKLPGKNTVIESGKDSAGIKTHAKYMPVYFVVENGATTKVVLPFYGQGLWSTMYGYLAVNANGTTIEGLKYYSQGETAGLGAEVANPAYTAKWKNKKLYDENSAYQFAVKKNADKNSEYMVDAISGATLTSDGVNNSVKYWFEDVYAPFLQQLKNKEVK</sequence>
<keyword evidence="11 16" id="KW-0915">Sodium</keyword>
<keyword evidence="5 16" id="KW-0285">Flavoprotein</keyword>
<keyword evidence="12 16" id="KW-0406">Ion transport</keyword>
<feature type="domain" description="FMN-binding" evidence="18">
    <location>
        <begin position="152"/>
        <end position="249"/>
    </location>
</feature>
<comment type="function">
    <text evidence="16">NQR complex catalyzes the reduction of ubiquinone-1 to ubiquinol by two successive reactions, coupled with the transport of Na(+) ions from the cytoplasm to the periplasm. NqrA to NqrE are probably involved in the second step, the conversion of ubisemiquinone to ubiquinol.</text>
</comment>
<feature type="modified residue" description="FMN phosphoryl threonine" evidence="16">
    <location>
        <position position="232"/>
    </location>
</feature>
<evidence type="ECO:0000256" key="1">
    <source>
        <dbReference type="ARBA" id="ARBA00022448"/>
    </source>
</evidence>
<evidence type="ECO:0000256" key="3">
    <source>
        <dbReference type="ARBA" id="ARBA00022519"/>
    </source>
</evidence>
<dbReference type="AlphaFoldDB" id="A0A662ZFR0"/>
<evidence type="ECO:0000256" key="2">
    <source>
        <dbReference type="ARBA" id="ARBA00022475"/>
    </source>
</evidence>
<comment type="caution">
    <text evidence="16">Lacks conserved residue(s) required for the propagation of feature annotation.</text>
</comment>
<organism evidence="19 20">
    <name type="scientific">Ruminobacter amylophilus</name>
    <dbReference type="NCBI Taxonomy" id="867"/>
    <lineage>
        <taxon>Bacteria</taxon>
        <taxon>Pseudomonadati</taxon>
        <taxon>Pseudomonadota</taxon>
        <taxon>Gammaproteobacteria</taxon>
        <taxon>Aeromonadales</taxon>
        <taxon>Succinivibrionaceae</taxon>
        <taxon>Ruminobacter</taxon>
    </lineage>
</organism>
<evidence type="ECO:0000256" key="9">
    <source>
        <dbReference type="ARBA" id="ARBA00022989"/>
    </source>
</evidence>
<keyword evidence="2 16" id="KW-1003">Cell membrane</keyword>
<dbReference type="NCBIfam" id="NF003749">
    <property type="entry name" value="PRK05346.1-5"/>
    <property type="match status" value="1"/>
</dbReference>
<gene>
    <name evidence="16" type="primary">nqrC</name>
    <name evidence="19" type="ORF">SAMN02910344_00704</name>
</gene>
<evidence type="ECO:0000313" key="20">
    <source>
        <dbReference type="Proteomes" id="UP000243745"/>
    </source>
</evidence>
<dbReference type="PIRSF" id="PIRSF009437">
    <property type="entry name" value="NQR-1_subunit_C"/>
    <property type="match status" value="1"/>
</dbReference>
<keyword evidence="7 16" id="KW-0812">Transmembrane</keyword>
<keyword evidence="10 16" id="KW-0520">NAD</keyword>
<dbReference type="OrthoDB" id="9786835at2"/>
<dbReference type="Pfam" id="PF04205">
    <property type="entry name" value="FMN_bind"/>
    <property type="match status" value="1"/>
</dbReference>
<keyword evidence="14 16" id="KW-0472">Membrane</keyword>
<evidence type="ECO:0000256" key="10">
    <source>
        <dbReference type="ARBA" id="ARBA00023027"/>
    </source>
</evidence>
<evidence type="ECO:0000256" key="17">
    <source>
        <dbReference type="PIRNR" id="PIRNR009437"/>
    </source>
</evidence>
<reference evidence="19 20" key="1">
    <citation type="submission" date="2016-10" db="EMBL/GenBank/DDBJ databases">
        <authorList>
            <person name="Varghese N."/>
            <person name="Submissions S."/>
        </authorList>
    </citation>
    <scope>NUCLEOTIDE SEQUENCE [LARGE SCALE GENOMIC DNA]</scope>
    <source>
        <strain evidence="19 20">DSM 1361</strain>
    </source>
</reference>
<keyword evidence="8 16" id="KW-1278">Translocase</keyword>
<dbReference type="HAMAP" id="MF_00427">
    <property type="entry name" value="NqrC"/>
    <property type="match status" value="1"/>
</dbReference>
<dbReference type="Proteomes" id="UP000243745">
    <property type="component" value="Unassembled WGS sequence"/>
</dbReference>
<dbReference type="EC" id="7.2.1.1" evidence="16 17"/>
<dbReference type="EMBL" id="FOXF01000008">
    <property type="protein sequence ID" value="SFP19676.1"/>
    <property type="molecule type" value="Genomic_DNA"/>
</dbReference>
<comment type="subcellular location">
    <subcellularLocation>
        <location evidence="16">Cell membrane</location>
        <topology evidence="16">Single-pass membrane protein</topology>
    </subcellularLocation>
</comment>
<evidence type="ECO:0000256" key="7">
    <source>
        <dbReference type="ARBA" id="ARBA00022692"/>
    </source>
</evidence>
<keyword evidence="1 16" id="KW-0813">Transport</keyword>
<accession>A0A662ZFR0</accession>
<dbReference type="InterPro" id="IPR007329">
    <property type="entry name" value="FMN-bd"/>
</dbReference>
<comment type="subunit">
    <text evidence="16 17">Composed of six subunits; NqrA, NqrB, NqrC, NqrD, NqrE and NqrF.</text>
</comment>
<keyword evidence="4 16" id="KW-0597">Phosphoprotein</keyword>
<evidence type="ECO:0000256" key="16">
    <source>
        <dbReference type="HAMAP-Rule" id="MF_00427"/>
    </source>
</evidence>
<comment type="cofactor">
    <cofactor evidence="16 17">
        <name>FMN</name>
        <dbReference type="ChEBI" id="CHEBI:58210"/>
    </cofactor>
</comment>
<keyword evidence="9 16" id="KW-1133">Transmembrane helix</keyword>
<dbReference type="GO" id="GO:0005886">
    <property type="term" value="C:plasma membrane"/>
    <property type="evidence" value="ECO:0007669"/>
    <property type="project" value="UniProtKB-SubCell"/>
</dbReference>
<keyword evidence="6 16" id="KW-0288">FMN</keyword>
<dbReference type="RefSeq" id="WP_031578780.1">
    <property type="nucleotide sequence ID" value="NZ_FOXF01000008.1"/>
</dbReference>
<evidence type="ECO:0000256" key="14">
    <source>
        <dbReference type="ARBA" id="ARBA00023136"/>
    </source>
</evidence>
<keyword evidence="15 16" id="KW-0739">Sodium transport</keyword>
<evidence type="ECO:0000256" key="13">
    <source>
        <dbReference type="ARBA" id="ARBA00023075"/>
    </source>
</evidence>
<dbReference type="PANTHER" id="PTHR37838:SF1">
    <property type="entry name" value="NA(+)-TRANSLOCATING NADH-QUINONE REDUCTASE SUBUNIT C"/>
    <property type="match status" value="1"/>
</dbReference>
<keyword evidence="20" id="KW-1185">Reference proteome</keyword>